<evidence type="ECO:0000256" key="5">
    <source>
        <dbReference type="ARBA" id="ARBA00013063"/>
    </source>
</evidence>
<evidence type="ECO:0000256" key="7">
    <source>
        <dbReference type="ARBA" id="ARBA00023277"/>
    </source>
</evidence>
<dbReference type="SUPFAM" id="SSF51569">
    <property type="entry name" value="Aldolase"/>
    <property type="match status" value="1"/>
</dbReference>
<feature type="non-terminal residue" evidence="8">
    <location>
        <position position="1"/>
    </location>
</feature>
<keyword evidence="6" id="KW-0456">Lyase</keyword>
<dbReference type="InterPro" id="IPR000887">
    <property type="entry name" value="Aldlse_KDPG_KHG"/>
</dbReference>
<comment type="pathway">
    <text evidence="2">Carbohydrate acid metabolism; 2-dehydro-3-deoxy-D-gluconate degradation; D-glyceraldehyde 3-phosphate and pyruvate from 2-dehydro-3-deoxy-D-gluconate: step 2/2.</text>
</comment>
<evidence type="ECO:0000256" key="6">
    <source>
        <dbReference type="ARBA" id="ARBA00023239"/>
    </source>
</evidence>
<dbReference type="InterPro" id="IPR031337">
    <property type="entry name" value="KDPG/KHG_AS_1"/>
</dbReference>
<dbReference type="EC" id="4.1.2.14" evidence="5"/>
<dbReference type="PANTHER" id="PTHR30246">
    <property type="entry name" value="2-KETO-3-DEOXY-6-PHOSPHOGLUCONATE ALDOLASE"/>
    <property type="match status" value="1"/>
</dbReference>
<dbReference type="Gene3D" id="3.20.20.70">
    <property type="entry name" value="Aldolase class I"/>
    <property type="match status" value="1"/>
</dbReference>
<evidence type="ECO:0000256" key="4">
    <source>
        <dbReference type="ARBA" id="ARBA00011233"/>
    </source>
</evidence>
<sequence length="167" mass="17442">VIAIDNPQHAAPLAETLLNAGLHCAEITFRTEATVEALKTFASFGQFTLGAGTVIDKKQLNAAIEAGADFIVSPGFDPALVAECLKNKVQFIPGCCTPSEIQQAIKHSLNLIKFFPAEAFGGVSTLKALSAPFPNVSFIPTGGITANNVTTYLGLDCVTACGMTEIV</sequence>
<reference evidence="8" key="1">
    <citation type="submission" date="2018-05" db="EMBL/GenBank/DDBJ databases">
        <authorList>
            <person name="Lanie J.A."/>
            <person name="Ng W.-L."/>
            <person name="Kazmierczak K.M."/>
            <person name="Andrzejewski T.M."/>
            <person name="Davidsen T.M."/>
            <person name="Wayne K.J."/>
            <person name="Tettelin H."/>
            <person name="Glass J.I."/>
            <person name="Rusch D."/>
            <person name="Podicherti R."/>
            <person name="Tsui H.-C.T."/>
            <person name="Winkler M.E."/>
        </authorList>
    </citation>
    <scope>NUCLEOTIDE SEQUENCE</scope>
</reference>
<name>A0A382NYB0_9ZZZZ</name>
<dbReference type="PROSITE" id="PS00159">
    <property type="entry name" value="ALDOLASE_KDPG_KHG_1"/>
    <property type="match status" value="1"/>
</dbReference>
<keyword evidence="7" id="KW-0119">Carbohydrate metabolism</keyword>
<evidence type="ECO:0000313" key="8">
    <source>
        <dbReference type="EMBL" id="SVC66109.1"/>
    </source>
</evidence>
<organism evidence="8">
    <name type="scientific">marine metagenome</name>
    <dbReference type="NCBI Taxonomy" id="408172"/>
    <lineage>
        <taxon>unclassified sequences</taxon>
        <taxon>metagenomes</taxon>
        <taxon>ecological metagenomes</taxon>
    </lineage>
</organism>
<dbReference type="AlphaFoldDB" id="A0A382NYB0"/>
<dbReference type="NCBIfam" id="TIGR01182">
    <property type="entry name" value="eda"/>
    <property type="match status" value="1"/>
</dbReference>
<dbReference type="InterPro" id="IPR013785">
    <property type="entry name" value="Aldolase_TIM"/>
</dbReference>
<accession>A0A382NYB0</accession>
<proteinExistence type="inferred from homology"/>
<evidence type="ECO:0000256" key="1">
    <source>
        <dbReference type="ARBA" id="ARBA00000654"/>
    </source>
</evidence>
<dbReference type="CDD" id="cd00452">
    <property type="entry name" value="KDPG_aldolase"/>
    <property type="match status" value="1"/>
</dbReference>
<dbReference type="GO" id="GO:0008675">
    <property type="term" value="F:2-dehydro-3-deoxy-phosphogluconate aldolase activity"/>
    <property type="evidence" value="ECO:0007669"/>
    <property type="project" value="UniProtKB-EC"/>
</dbReference>
<evidence type="ECO:0000256" key="2">
    <source>
        <dbReference type="ARBA" id="ARBA00004736"/>
    </source>
</evidence>
<dbReference type="EMBL" id="UINC01103601">
    <property type="protein sequence ID" value="SVC66109.1"/>
    <property type="molecule type" value="Genomic_DNA"/>
</dbReference>
<comment type="catalytic activity">
    <reaction evidence="1">
        <text>2-dehydro-3-deoxy-6-phospho-D-gluconate = D-glyceraldehyde 3-phosphate + pyruvate</text>
        <dbReference type="Rhea" id="RHEA:17089"/>
        <dbReference type="ChEBI" id="CHEBI:15361"/>
        <dbReference type="ChEBI" id="CHEBI:57569"/>
        <dbReference type="ChEBI" id="CHEBI:59776"/>
        <dbReference type="EC" id="4.1.2.14"/>
    </reaction>
</comment>
<comment type="similarity">
    <text evidence="3">Belongs to the KHG/KDPG aldolase family.</text>
</comment>
<dbReference type="Pfam" id="PF01081">
    <property type="entry name" value="Aldolase"/>
    <property type="match status" value="1"/>
</dbReference>
<gene>
    <name evidence="8" type="ORF">METZ01_LOCUS318963</name>
</gene>
<feature type="non-terminal residue" evidence="8">
    <location>
        <position position="167"/>
    </location>
</feature>
<comment type="subunit">
    <text evidence="4">Homotrimer.</text>
</comment>
<evidence type="ECO:0000256" key="3">
    <source>
        <dbReference type="ARBA" id="ARBA00006906"/>
    </source>
</evidence>
<protein>
    <recommendedName>
        <fullName evidence="5">2-dehydro-3-deoxy-phosphogluconate aldolase</fullName>
        <ecNumber evidence="5">4.1.2.14</ecNumber>
    </recommendedName>
</protein>
<dbReference type="PANTHER" id="PTHR30246:SF1">
    <property type="entry name" value="2-DEHYDRO-3-DEOXY-6-PHOSPHOGALACTONATE ALDOLASE-RELATED"/>
    <property type="match status" value="1"/>
</dbReference>